<dbReference type="PROSITE" id="PS50885">
    <property type="entry name" value="HAMP"/>
    <property type="match status" value="1"/>
</dbReference>
<evidence type="ECO:0000259" key="11">
    <source>
        <dbReference type="PROSITE" id="PS50885"/>
    </source>
</evidence>
<dbReference type="Gene3D" id="6.10.340.10">
    <property type="match status" value="1"/>
</dbReference>
<dbReference type="Pfam" id="PF00512">
    <property type="entry name" value="HisKA"/>
    <property type="match status" value="1"/>
</dbReference>
<dbReference type="SUPFAM" id="SSF47384">
    <property type="entry name" value="Homodimeric domain of signal transducing histidine kinase"/>
    <property type="match status" value="1"/>
</dbReference>
<evidence type="ECO:0000313" key="12">
    <source>
        <dbReference type="EMBL" id="PMN90846.1"/>
    </source>
</evidence>
<accession>A0A2N7L918</accession>
<dbReference type="GO" id="GO:0005886">
    <property type="term" value="C:plasma membrane"/>
    <property type="evidence" value="ECO:0007669"/>
    <property type="project" value="TreeGrafter"/>
</dbReference>
<sequence>MSLFIRLWFSFLITLGMVLVLLYGAVQWSFDNGMIRYINQREAATYKTLTDNLANFHQWKGDFSQLRSEPFYWRKLLTLSQRTETVTQSHLSEWELEALFEPPKPHRPPPRRPPPERNAGHPPPEQGHPPPRMGDDPHNRRGSNPKNGMRISLLADDLSPVIGPYKKDFDTLPIKVGNTVVGYIAWPPSKVPEASYDIAFVESQKHAFLLLASIALILGAVPAFFFSRVFTSPINRIAATTKRLVKGEYQTRTAVESTDEIGQLALDINTLATTLDANEKARGEWFANTAHELRTPLSIIKGEFEAIIDGIRPANKNTLASIEEEVAHLQTLIEDLYTLSNADIGAFLYNMTLCNFGNLAADTVARYRPIAADKGISLSTSFCSMPVYVMGDETRLQQLLENLLKNSEKYTDAPGEIVVTLRCEASSVILIIDDTAPSVPDDALPRLFEKLYRVETSRNRKTGGAGLGLAIVKKIVDAHNGTIAAQRSNKGGLRVTMTLEVASPSEKADETASQGKA</sequence>
<dbReference type="GO" id="GO:0004721">
    <property type="term" value="F:phosphoprotein phosphatase activity"/>
    <property type="evidence" value="ECO:0007669"/>
    <property type="project" value="TreeGrafter"/>
</dbReference>
<comment type="subcellular location">
    <subcellularLocation>
        <location evidence="2">Membrane</location>
    </subcellularLocation>
</comment>
<evidence type="ECO:0000256" key="1">
    <source>
        <dbReference type="ARBA" id="ARBA00000085"/>
    </source>
</evidence>
<protein>
    <recommendedName>
        <fullName evidence="3">histidine kinase</fullName>
        <ecNumber evidence="3">2.7.13.3</ecNumber>
    </recommendedName>
</protein>
<dbReference type="PANTHER" id="PTHR45453:SF1">
    <property type="entry name" value="PHOSPHATE REGULON SENSOR PROTEIN PHOR"/>
    <property type="match status" value="1"/>
</dbReference>
<dbReference type="InterPro" id="IPR003661">
    <property type="entry name" value="HisK_dim/P_dom"/>
</dbReference>
<dbReference type="InterPro" id="IPR050351">
    <property type="entry name" value="BphY/WalK/GraS-like"/>
</dbReference>
<evidence type="ECO:0000256" key="2">
    <source>
        <dbReference type="ARBA" id="ARBA00004370"/>
    </source>
</evidence>
<dbReference type="CDD" id="cd06225">
    <property type="entry name" value="HAMP"/>
    <property type="match status" value="1"/>
</dbReference>
<dbReference type="EC" id="2.7.13.3" evidence="3"/>
<dbReference type="PROSITE" id="PS50109">
    <property type="entry name" value="HIS_KIN"/>
    <property type="match status" value="1"/>
</dbReference>
<dbReference type="Pfam" id="PF02518">
    <property type="entry name" value="HATPase_c"/>
    <property type="match status" value="1"/>
</dbReference>
<keyword evidence="5" id="KW-0808">Transferase</keyword>
<evidence type="ECO:0000256" key="5">
    <source>
        <dbReference type="ARBA" id="ARBA00022679"/>
    </source>
</evidence>
<dbReference type="Gene3D" id="3.30.565.10">
    <property type="entry name" value="Histidine kinase-like ATPase, C-terminal domain"/>
    <property type="match status" value="1"/>
</dbReference>
<evidence type="ECO:0000256" key="4">
    <source>
        <dbReference type="ARBA" id="ARBA00022553"/>
    </source>
</evidence>
<dbReference type="FunFam" id="3.30.565.10:FF:000006">
    <property type="entry name" value="Sensor histidine kinase WalK"/>
    <property type="match status" value="1"/>
</dbReference>
<feature type="domain" description="HAMP" evidence="11">
    <location>
        <begin position="228"/>
        <end position="280"/>
    </location>
</feature>
<dbReference type="InterPro" id="IPR036890">
    <property type="entry name" value="HATPase_C_sf"/>
</dbReference>
<feature type="transmembrane region" description="Helical" evidence="9">
    <location>
        <begin position="207"/>
        <end position="226"/>
    </location>
</feature>
<dbReference type="CDD" id="cd00082">
    <property type="entry name" value="HisKA"/>
    <property type="match status" value="1"/>
</dbReference>
<evidence type="ECO:0000313" key="13">
    <source>
        <dbReference type="Proteomes" id="UP000235387"/>
    </source>
</evidence>
<keyword evidence="4" id="KW-0597">Phosphoprotein</keyword>
<dbReference type="Gene3D" id="1.10.287.130">
    <property type="match status" value="1"/>
</dbReference>
<dbReference type="SMART" id="SM00387">
    <property type="entry name" value="HATPase_c"/>
    <property type="match status" value="1"/>
</dbReference>
<feature type="region of interest" description="Disordered" evidence="8">
    <location>
        <begin position="99"/>
        <end position="150"/>
    </location>
</feature>
<organism evidence="12 13">
    <name type="scientific">Enterovibrio norvegicus</name>
    <dbReference type="NCBI Taxonomy" id="188144"/>
    <lineage>
        <taxon>Bacteria</taxon>
        <taxon>Pseudomonadati</taxon>
        <taxon>Pseudomonadota</taxon>
        <taxon>Gammaproteobacteria</taxon>
        <taxon>Vibrionales</taxon>
        <taxon>Vibrionaceae</taxon>
        <taxon>Enterovibrio</taxon>
    </lineage>
</organism>
<gene>
    <name evidence="12" type="ORF">BCT23_19205</name>
</gene>
<evidence type="ECO:0000256" key="6">
    <source>
        <dbReference type="ARBA" id="ARBA00022777"/>
    </source>
</evidence>
<dbReference type="InterPro" id="IPR003660">
    <property type="entry name" value="HAMP_dom"/>
</dbReference>
<dbReference type="Pfam" id="PF00672">
    <property type="entry name" value="HAMP"/>
    <property type="match status" value="1"/>
</dbReference>
<dbReference type="SUPFAM" id="SSF158472">
    <property type="entry name" value="HAMP domain-like"/>
    <property type="match status" value="1"/>
</dbReference>
<dbReference type="SUPFAM" id="SSF55874">
    <property type="entry name" value="ATPase domain of HSP90 chaperone/DNA topoisomerase II/histidine kinase"/>
    <property type="match status" value="1"/>
</dbReference>
<name>A0A2N7L918_9GAMM</name>
<dbReference type="GO" id="GO:0016036">
    <property type="term" value="P:cellular response to phosphate starvation"/>
    <property type="evidence" value="ECO:0007669"/>
    <property type="project" value="TreeGrafter"/>
</dbReference>
<dbReference type="SMART" id="SM00304">
    <property type="entry name" value="HAMP"/>
    <property type="match status" value="1"/>
</dbReference>
<dbReference type="EMBL" id="MDAL01000026">
    <property type="protein sequence ID" value="PMN90846.1"/>
    <property type="molecule type" value="Genomic_DNA"/>
</dbReference>
<evidence type="ECO:0000256" key="8">
    <source>
        <dbReference type="SAM" id="MobiDB-lite"/>
    </source>
</evidence>
<dbReference type="InterPro" id="IPR005467">
    <property type="entry name" value="His_kinase_dom"/>
</dbReference>
<dbReference type="PANTHER" id="PTHR45453">
    <property type="entry name" value="PHOSPHATE REGULON SENSOR PROTEIN PHOR"/>
    <property type="match status" value="1"/>
</dbReference>
<dbReference type="GO" id="GO:0000155">
    <property type="term" value="F:phosphorelay sensor kinase activity"/>
    <property type="evidence" value="ECO:0007669"/>
    <property type="project" value="InterPro"/>
</dbReference>
<evidence type="ECO:0000256" key="3">
    <source>
        <dbReference type="ARBA" id="ARBA00012438"/>
    </source>
</evidence>
<keyword evidence="9" id="KW-0472">Membrane</keyword>
<comment type="catalytic activity">
    <reaction evidence="1">
        <text>ATP + protein L-histidine = ADP + protein N-phospho-L-histidine.</text>
        <dbReference type="EC" id="2.7.13.3"/>
    </reaction>
</comment>
<dbReference type="InterPro" id="IPR036097">
    <property type="entry name" value="HisK_dim/P_sf"/>
</dbReference>
<evidence type="ECO:0000259" key="10">
    <source>
        <dbReference type="PROSITE" id="PS50109"/>
    </source>
</evidence>
<dbReference type="AlphaFoldDB" id="A0A2N7L918"/>
<keyword evidence="6 12" id="KW-0418">Kinase</keyword>
<proteinExistence type="predicted"/>
<dbReference type="PRINTS" id="PR00344">
    <property type="entry name" value="BCTRLSENSOR"/>
</dbReference>
<reference evidence="13" key="1">
    <citation type="submission" date="2016-07" db="EMBL/GenBank/DDBJ databases">
        <title>Nontailed viruses are major unrecognized killers of bacteria in the ocean.</title>
        <authorList>
            <person name="Kauffman K."/>
            <person name="Hussain F."/>
            <person name="Yang J."/>
            <person name="Arevalo P."/>
            <person name="Brown J."/>
            <person name="Cutler M."/>
            <person name="Kelly L."/>
            <person name="Polz M.F."/>
        </authorList>
    </citation>
    <scope>NUCLEOTIDE SEQUENCE [LARGE SCALE GENOMIC DNA]</scope>
    <source>
        <strain evidence="13">10N.261.45.A10</strain>
    </source>
</reference>
<dbReference type="RefSeq" id="WP_102391245.1">
    <property type="nucleotide sequence ID" value="NZ_MDAL01000026.1"/>
</dbReference>
<feature type="compositionally biased region" description="Pro residues" evidence="8">
    <location>
        <begin position="121"/>
        <end position="132"/>
    </location>
</feature>
<feature type="domain" description="Histidine kinase" evidence="10">
    <location>
        <begin position="288"/>
        <end position="503"/>
    </location>
</feature>
<keyword evidence="9" id="KW-1133">Transmembrane helix</keyword>
<evidence type="ECO:0000256" key="7">
    <source>
        <dbReference type="ARBA" id="ARBA00023012"/>
    </source>
</evidence>
<comment type="caution">
    <text evidence="12">The sequence shown here is derived from an EMBL/GenBank/DDBJ whole genome shotgun (WGS) entry which is preliminary data.</text>
</comment>
<dbReference type="SMART" id="SM00388">
    <property type="entry name" value="HisKA"/>
    <property type="match status" value="1"/>
</dbReference>
<feature type="transmembrane region" description="Helical" evidence="9">
    <location>
        <begin position="6"/>
        <end position="26"/>
    </location>
</feature>
<keyword evidence="9" id="KW-0812">Transmembrane</keyword>
<dbReference type="Proteomes" id="UP000235387">
    <property type="component" value="Unassembled WGS sequence"/>
</dbReference>
<dbReference type="InterPro" id="IPR003594">
    <property type="entry name" value="HATPase_dom"/>
</dbReference>
<keyword evidence="7" id="KW-0902">Two-component regulatory system</keyword>
<dbReference type="InterPro" id="IPR004358">
    <property type="entry name" value="Sig_transdc_His_kin-like_C"/>
</dbReference>
<evidence type="ECO:0000256" key="9">
    <source>
        <dbReference type="SAM" id="Phobius"/>
    </source>
</evidence>